<reference evidence="3 4" key="1">
    <citation type="submission" date="2024-02" db="EMBL/GenBank/DDBJ databases">
        <authorList>
            <person name="Vignale AGUSTIN F."/>
            <person name="Sosa J E."/>
            <person name="Modenutti C."/>
        </authorList>
    </citation>
    <scope>NUCLEOTIDE SEQUENCE [LARGE SCALE GENOMIC DNA]</scope>
</reference>
<keyword evidence="4" id="KW-1185">Reference proteome</keyword>
<dbReference type="AlphaFoldDB" id="A0ABC8SVR8"/>
<dbReference type="PANTHER" id="PTHR33128">
    <property type="entry name" value="OS05G0103400 PROTEIN"/>
    <property type="match status" value="1"/>
</dbReference>
<proteinExistence type="predicted"/>
<evidence type="ECO:0000313" key="4">
    <source>
        <dbReference type="Proteomes" id="UP001642360"/>
    </source>
</evidence>
<dbReference type="Pfam" id="PF11820">
    <property type="entry name" value="DUF3339"/>
    <property type="match status" value="1"/>
</dbReference>
<feature type="transmembrane region" description="Helical" evidence="2">
    <location>
        <begin position="6"/>
        <end position="24"/>
    </location>
</feature>
<evidence type="ECO:0000256" key="1">
    <source>
        <dbReference type="SAM" id="MobiDB-lite"/>
    </source>
</evidence>
<evidence type="ECO:0000256" key="2">
    <source>
        <dbReference type="SAM" id="Phobius"/>
    </source>
</evidence>
<dbReference type="Proteomes" id="UP001642360">
    <property type="component" value="Unassembled WGS sequence"/>
</dbReference>
<keyword evidence="2" id="KW-0472">Membrane</keyword>
<dbReference type="EMBL" id="CAUOFW020003646">
    <property type="protein sequence ID" value="CAK9161224.1"/>
    <property type="molecule type" value="Genomic_DNA"/>
</dbReference>
<feature type="region of interest" description="Disordered" evidence="1">
    <location>
        <begin position="37"/>
        <end position="59"/>
    </location>
</feature>
<dbReference type="InterPro" id="IPR021775">
    <property type="entry name" value="DUF3339"/>
</dbReference>
<sequence length="112" mass="12671">MGADWGPVVVAVVMFILLSPGLLFQLPARMRMETNSVDVDVDMDDQDEESVEDEEEESGLQWPCRWSSWFRTPAVCCVQVAERVVQVATARTVLVRSVWDPNPPLLHCTFFS</sequence>
<protein>
    <recommendedName>
        <fullName evidence="5">Secreted protein</fullName>
    </recommendedName>
</protein>
<comment type="caution">
    <text evidence="3">The sequence shown here is derived from an EMBL/GenBank/DDBJ whole genome shotgun (WGS) entry which is preliminary data.</text>
</comment>
<feature type="compositionally biased region" description="Acidic residues" evidence="1">
    <location>
        <begin position="39"/>
        <end position="58"/>
    </location>
</feature>
<organism evidence="3 4">
    <name type="scientific">Ilex paraguariensis</name>
    <name type="common">yerba mate</name>
    <dbReference type="NCBI Taxonomy" id="185542"/>
    <lineage>
        <taxon>Eukaryota</taxon>
        <taxon>Viridiplantae</taxon>
        <taxon>Streptophyta</taxon>
        <taxon>Embryophyta</taxon>
        <taxon>Tracheophyta</taxon>
        <taxon>Spermatophyta</taxon>
        <taxon>Magnoliopsida</taxon>
        <taxon>eudicotyledons</taxon>
        <taxon>Gunneridae</taxon>
        <taxon>Pentapetalae</taxon>
        <taxon>asterids</taxon>
        <taxon>campanulids</taxon>
        <taxon>Aquifoliales</taxon>
        <taxon>Aquifoliaceae</taxon>
        <taxon>Ilex</taxon>
    </lineage>
</organism>
<accession>A0ABC8SVR8</accession>
<dbReference type="PANTHER" id="PTHR33128:SF47">
    <property type="entry name" value="GPI-ANCHORED-LIKE PROTEIN (DUF 3339)"/>
    <property type="match status" value="1"/>
</dbReference>
<keyword evidence="2" id="KW-0812">Transmembrane</keyword>
<gene>
    <name evidence="3" type="ORF">ILEXP_LOCUS30015</name>
</gene>
<name>A0ABC8SVR8_9AQUA</name>
<evidence type="ECO:0008006" key="5">
    <source>
        <dbReference type="Google" id="ProtNLM"/>
    </source>
</evidence>
<evidence type="ECO:0000313" key="3">
    <source>
        <dbReference type="EMBL" id="CAK9161224.1"/>
    </source>
</evidence>
<keyword evidence="2" id="KW-1133">Transmembrane helix</keyword>